<evidence type="ECO:0000256" key="3">
    <source>
        <dbReference type="ARBA" id="ARBA00022777"/>
    </source>
</evidence>
<dbReference type="InterPro" id="IPR001206">
    <property type="entry name" value="Diacylglycerol_kinase_cat_dom"/>
</dbReference>
<dbReference type="Gene3D" id="2.60.200.40">
    <property type="match status" value="1"/>
</dbReference>
<keyword evidence="8" id="KW-1185">Reference proteome</keyword>
<evidence type="ECO:0000259" key="6">
    <source>
        <dbReference type="PROSITE" id="PS50146"/>
    </source>
</evidence>
<evidence type="ECO:0000256" key="1">
    <source>
        <dbReference type="ARBA" id="ARBA00022679"/>
    </source>
</evidence>
<organism evidence="7 8">
    <name type="scientific">Chondromyces apiculatus DSM 436</name>
    <dbReference type="NCBI Taxonomy" id="1192034"/>
    <lineage>
        <taxon>Bacteria</taxon>
        <taxon>Pseudomonadati</taxon>
        <taxon>Myxococcota</taxon>
        <taxon>Polyangia</taxon>
        <taxon>Polyangiales</taxon>
        <taxon>Polyangiaceae</taxon>
        <taxon>Chondromyces</taxon>
    </lineage>
</organism>
<evidence type="ECO:0000256" key="4">
    <source>
        <dbReference type="ARBA" id="ARBA00022840"/>
    </source>
</evidence>
<accession>A0A017T166</accession>
<dbReference type="RefSeq" id="WP_044246900.1">
    <property type="nucleotide sequence ID" value="NZ_ASRX01000053.1"/>
</dbReference>
<dbReference type="SMART" id="SM00046">
    <property type="entry name" value="DAGKc"/>
    <property type="match status" value="1"/>
</dbReference>
<name>A0A017T166_9BACT</name>
<keyword evidence="1" id="KW-0808">Transferase</keyword>
<feature type="domain" description="DAGKc" evidence="6">
    <location>
        <begin position="1"/>
        <end position="130"/>
    </location>
</feature>
<evidence type="ECO:0000256" key="5">
    <source>
        <dbReference type="SAM" id="MobiDB-lite"/>
    </source>
</evidence>
<dbReference type="STRING" id="1192034.CAP_6391"/>
<dbReference type="EMBL" id="ASRX01000053">
    <property type="protein sequence ID" value="EYF02968.1"/>
    <property type="molecule type" value="Genomic_DNA"/>
</dbReference>
<dbReference type="GO" id="GO:0005524">
    <property type="term" value="F:ATP binding"/>
    <property type="evidence" value="ECO:0007669"/>
    <property type="project" value="UniProtKB-KW"/>
</dbReference>
<dbReference type="SUPFAM" id="SSF111331">
    <property type="entry name" value="NAD kinase/diacylglycerol kinase-like"/>
    <property type="match status" value="1"/>
</dbReference>
<feature type="region of interest" description="Disordered" evidence="5">
    <location>
        <begin position="301"/>
        <end position="320"/>
    </location>
</feature>
<keyword evidence="2" id="KW-0547">Nucleotide-binding</keyword>
<evidence type="ECO:0000256" key="2">
    <source>
        <dbReference type="ARBA" id="ARBA00022741"/>
    </source>
</evidence>
<evidence type="ECO:0000313" key="8">
    <source>
        <dbReference type="Proteomes" id="UP000019678"/>
    </source>
</evidence>
<dbReference type="InterPro" id="IPR045540">
    <property type="entry name" value="YegS/DAGK_C"/>
</dbReference>
<dbReference type="AlphaFoldDB" id="A0A017T166"/>
<dbReference type="OrthoDB" id="142078at2"/>
<protein>
    <recommendedName>
        <fullName evidence="6">DAGKc domain-containing protein</fullName>
    </recommendedName>
</protein>
<dbReference type="Pfam" id="PF19279">
    <property type="entry name" value="YegS_C"/>
    <property type="match status" value="1"/>
</dbReference>
<comment type="caution">
    <text evidence="7">The sequence shown here is derived from an EMBL/GenBank/DDBJ whole genome shotgun (WGS) entry which is preliminary data.</text>
</comment>
<evidence type="ECO:0000313" key="7">
    <source>
        <dbReference type="EMBL" id="EYF02968.1"/>
    </source>
</evidence>
<dbReference type="eggNOG" id="COG1597">
    <property type="taxonomic scope" value="Bacteria"/>
</dbReference>
<gene>
    <name evidence="7" type="ORF">CAP_6391</name>
</gene>
<dbReference type="PROSITE" id="PS50146">
    <property type="entry name" value="DAGK"/>
    <property type="match status" value="1"/>
</dbReference>
<keyword evidence="3" id="KW-0418">Kinase</keyword>
<dbReference type="Proteomes" id="UP000019678">
    <property type="component" value="Unassembled WGS sequence"/>
</dbReference>
<dbReference type="PANTHER" id="PTHR12358">
    <property type="entry name" value="SPHINGOSINE KINASE"/>
    <property type="match status" value="1"/>
</dbReference>
<proteinExistence type="predicted"/>
<dbReference type="PANTHER" id="PTHR12358:SF54">
    <property type="entry name" value="SPHINGOSINE KINASE RELATED PROTEIN"/>
    <property type="match status" value="1"/>
</dbReference>
<dbReference type="GO" id="GO:0016301">
    <property type="term" value="F:kinase activity"/>
    <property type="evidence" value="ECO:0007669"/>
    <property type="project" value="UniProtKB-KW"/>
</dbReference>
<dbReference type="InterPro" id="IPR016064">
    <property type="entry name" value="NAD/diacylglycerol_kinase_sf"/>
</dbReference>
<sequence length="320" mass="33870">MPRPLAIVLNTAARDQSAAGLKLRLSEQLHAVGLDADLVCVEPGDDVDAAARRAVDAGYPVLVAAGGDGTISSVAGAVVGTGVTLGVLPFGTINHFAKSVGIPWKLEDAVKALATGHTVQVDAGEVNGRLFVNNSTFGIHPSIIRYRDELRATRGMNKWVAYAMATAALVPNHALTAVRMITASGERWLRTPFVFVGNNDYLLGDLDLGGRPAPGHGELGVSVVTTEDRLAMVRLLGAAAMRQLHLARDIEHARTPEMVAEIEADRILIALDGEVREFSTPLHYRALPGALRVITPPTVGARATPMRPTPTREPLVMVGG</sequence>
<keyword evidence="4" id="KW-0067">ATP-binding</keyword>
<dbReference type="InterPro" id="IPR017438">
    <property type="entry name" value="ATP-NAD_kinase_N"/>
</dbReference>
<dbReference type="Gene3D" id="3.40.50.10330">
    <property type="entry name" value="Probable inorganic polyphosphate/atp-NAD kinase, domain 1"/>
    <property type="match status" value="1"/>
</dbReference>
<dbReference type="Pfam" id="PF00781">
    <property type="entry name" value="DAGK_cat"/>
    <property type="match status" value="1"/>
</dbReference>
<reference evidence="7 8" key="1">
    <citation type="submission" date="2013-05" db="EMBL/GenBank/DDBJ databases">
        <title>Genome assembly of Chondromyces apiculatus DSM 436.</title>
        <authorList>
            <person name="Sharma G."/>
            <person name="Khatri I."/>
            <person name="Kaur C."/>
            <person name="Mayilraj S."/>
            <person name="Subramanian S."/>
        </authorList>
    </citation>
    <scope>NUCLEOTIDE SEQUENCE [LARGE SCALE GENOMIC DNA]</scope>
    <source>
        <strain evidence="7 8">DSM 436</strain>
    </source>
</reference>
<dbReference type="InterPro" id="IPR050187">
    <property type="entry name" value="Lipid_Phosphate_FormReg"/>
</dbReference>